<gene>
    <name evidence="16" type="primary">lpdA_2</name>
    <name evidence="16" type="ORF">GCM10022410_10350</name>
</gene>
<keyword evidence="10" id="KW-1015">Disulfide bond</keyword>
<dbReference type="EMBL" id="BAABDL010000053">
    <property type="protein sequence ID" value="GAA4065869.1"/>
    <property type="molecule type" value="Genomic_DNA"/>
</dbReference>
<dbReference type="PIRSF" id="PIRSF000350">
    <property type="entry name" value="Mercury_reductase_MerA"/>
    <property type="match status" value="1"/>
</dbReference>
<feature type="domain" description="FAD/NAD(P)-binding" evidence="15">
    <location>
        <begin position="5"/>
        <end position="335"/>
    </location>
</feature>
<organism evidence="16 17">
    <name type="scientific">Amphibacillus indicireducens</name>
    <dbReference type="NCBI Taxonomy" id="1076330"/>
    <lineage>
        <taxon>Bacteria</taxon>
        <taxon>Bacillati</taxon>
        <taxon>Bacillota</taxon>
        <taxon>Bacilli</taxon>
        <taxon>Bacillales</taxon>
        <taxon>Bacillaceae</taxon>
        <taxon>Amphibacillus</taxon>
    </lineage>
</organism>
<accession>A0ABP7VF51</accession>
<comment type="subcellular location">
    <subcellularLocation>
        <location evidence="1">Cytoplasm</location>
    </subcellularLocation>
</comment>
<dbReference type="NCBIfam" id="TIGR01350">
    <property type="entry name" value="lipoamide_DH"/>
    <property type="match status" value="1"/>
</dbReference>
<protein>
    <recommendedName>
        <fullName evidence="4 13">Dihydrolipoyl dehydrogenase</fullName>
        <ecNumber evidence="3 13">1.8.1.4</ecNumber>
    </recommendedName>
</protein>
<dbReference type="PANTHER" id="PTHR22912:SF217">
    <property type="entry name" value="DIHYDROLIPOYL DEHYDROGENASE"/>
    <property type="match status" value="1"/>
</dbReference>
<evidence type="ECO:0000313" key="17">
    <source>
        <dbReference type="Proteomes" id="UP001501734"/>
    </source>
</evidence>
<comment type="catalytic activity">
    <reaction evidence="12 13">
        <text>N(6)-[(R)-dihydrolipoyl]-L-lysyl-[protein] + NAD(+) = N(6)-[(R)-lipoyl]-L-lysyl-[protein] + NADH + H(+)</text>
        <dbReference type="Rhea" id="RHEA:15045"/>
        <dbReference type="Rhea" id="RHEA-COMP:10474"/>
        <dbReference type="Rhea" id="RHEA-COMP:10475"/>
        <dbReference type="ChEBI" id="CHEBI:15378"/>
        <dbReference type="ChEBI" id="CHEBI:57540"/>
        <dbReference type="ChEBI" id="CHEBI:57945"/>
        <dbReference type="ChEBI" id="CHEBI:83099"/>
        <dbReference type="ChEBI" id="CHEBI:83100"/>
        <dbReference type="EC" id="1.8.1.4"/>
    </reaction>
</comment>
<comment type="cofactor">
    <cofactor evidence="13">
        <name>FAD</name>
        <dbReference type="ChEBI" id="CHEBI:57692"/>
    </cofactor>
    <text evidence="13">Binds 1 FAD per subunit.</text>
</comment>
<keyword evidence="5" id="KW-0963">Cytoplasm</keyword>
<evidence type="ECO:0000256" key="4">
    <source>
        <dbReference type="ARBA" id="ARBA00016961"/>
    </source>
</evidence>
<dbReference type="InterPro" id="IPR006258">
    <property type="entry name" value="Lipoamide_DH"/>
</dbReference>
<evidence type="ECO:0000256" key="7">
    <source>
        <dbReference type="ARBA" id="ARBA00022827"/>
    </source>
</evidence>
<dbReference type="InterPro" id="IPR016156">
    <property type="entry name" value="FAD/NAD-linked_Rdtase_dimer_sf"/>
</dbReference>
<dbReference type="Gene3D" id="3.50.50.60">
    <property type="entry name" value="FAD/NAD(P)-binding domain"/>
    <property type="match status" value="2"/>
</dbReference>
<dbReference type="InterPro" id="IPR023753">
    <property type="entry name" value="FAD/NAD-binding_dom"/>
</dbReference>
<comment type="miscellaneous">
    <text evidence="13">The active site is a redox-active disulfide bond.</text>
</comment>
<keyword evidence="7 13" id="KW-0274">FAD</keyword>
<dbReference type="RefSeq" id="WP_344911047.1">
    <property type="nucleotide sequence ID" value="NZ_BAABDL010000053.1"/>
</dbReference>
<evidence type="ECO:0000259" key="15">
    <source>
        <dbReference type="Pfam" id="PF07992"/>
    </source>
</evidence>
<sequence length="475" mass="51281">MSENYDLVILGGGMGGYIAAIRARQLGLSVALVEKELIGGTCLHKGCIPTKTLLKSASFYQDVLNSQQYGIETSNPVLHFAKIQARKEDVVNQLYRGLQHLMKHNKINIFNGYGRLLGPSIFSPMAGAISVEHEGEQENTILIGKHVLLATGTVANQLDLLPFDGKFILSSDDALRLEKLPESIAIIGGGVIGVEWASMLNDFGVNVTLIENQTQLLPSFDQEIAKQLAKDLKTKGINVLTNNTVINHRIISNQAVELELTDKKEKQTIITDQVLVAIGRSANLADIGISNTSITTDSAGFIDVNKYYQTKEDHIYAVGDCIGGEQLAHVAAHEGKLAVEHMVGQLDKFQQQAFVPSCVYSQPEVATVGLSEAEASDQGLNIKVKKLPFSAIGKALVNGDNSGFVKMIIDQDTKDLLGVHMIGNQVTELIAETSLAMLLDATAAEIGYSIHPHPSLSEAIQEVALAIDDQPVHSL</sequence>
<dbReference type="InterPro" id="IPR012999">
    <property type="entry name" value="Pyr_OxRdtase_I_AS"/>
</dbReference>
<evidence type="ECO:0000256" key="5">
    <source>
        <dbReference type="ARBA" id="ARBA00022490"/>
    </source>
</evidence>
<reference evidence="17" key="1">
    <citation type="journal article" date="2019" name="Int. J. Syst. Evol. Microbiol.">
        <title>The Global Catalogue of Microorganisms (GCM) 10K type strain sequencing project: providing services to taxonomists for standard genome sequencing and annotation.</title>
        <authorList>
            <consortium name="The Broad Institute Genomics Platform"/>
            <consortium name="The Broad Institute Genome Sequencing Center for Infectious Disease"/>
            <person name="Wu L."/>
            <person name="Ma J."/>
        </authorList>
    </citation>
    <scope>NUCLEOTIDE SEQUENCE [LARGE SCALE GENOMIC DNA]</scope>
    <source>
        <strain evidence="17">JCM 17250</strain>
    </source>
</reference>
<name>A0ABP7VF51_9BACI</name>
<evidence type="ECO:0000256" key="12">
    <source>
        <dbReference type="ARBA" id="ARBA00049187"/>
    </source>
</evidence>
<dbReference type="Gene3D" id="3.30.390.30">
    <property type="match status" value="1"/>
</dbReference>
<evidence type="ECO:0000313" key="16">
    <source>
        <dbReference type="EMBL" id="GAA4065869.1"/>
    </source>
</evidence>
<dbReference type="SUPFAM" id="SSF55424">
    <property type="entry name" value="FAD/NAD-linked reductases, dimerisation (C-terminal) domain"/>
    <property type="match status" value="1"/>
</dbReference>
<feature type="domain" description="Pyridine nucleotide-disulphide oxidoreductase dimerisation" evidence="14">
    <location>
        <begin position="355"/>
        <end position="463"/>
    </location>
</feature>
<comment type="similarity">
    <text evidence="2 13">Belongs to the class-I pyridine nucleotide-disulfide oxidoreductase family.</text>
</comment>
<keyword evidence="8 13" id="KW-0560">Oxidoreductase</keyword>
<comment type="caution">
    <text evidence="16">The sequence shown here is derived from an EMBL/GenBank/DDBJ whole genome shotgun (WGS) entry which is preliminary data.</text>
</comment>
<dbReference type="InterPro" id="IPR004099">
    <property type="entry name" value="Pyr_nucl-diS_OxRdtase_dimer"/>
</dbReference>
<dbReference type="PRINTS" id="PR00411">
    <property type="entry name" value="PNDRDTASEI"/>
</dbReference>
<evidence type="ECO:0000256" key="1">
    <source>
        <dbReference type="ARBA" id="ARBA00004496"/>
    </source>
</evidence>
<dbReference type="Pfam" id="PF02852">
    <property type="entry name" value="Pyr_redox_dim"/>
    <property type="match status" value="1"/>
</dbReference>
<evidence type="ECO:0000256" key="2">
    <source>
        <dbReference type="ARBA" id="ARBA00007532"/>
    </source>
</evidence>
<dbReference type="PANTHER" id="PTHR22912">
    <property type="entry name" value="DISULFIDE OXIDOREDUCTASE"/>
    <property type="match status" value="1"/>
</dbReference>
<dbReference type="PROSITE" id="PS00076">
    <property type="entry name" value="PYRIDINE_REDOX_1"/>
    <property type="match status" value="1"/>
</dbReference>
<evidence type="ECO:0000256" key="9">
    <source>
        <dbReference type="ARBA" id="ARBA00023027"/>
    </source>
</evidence>
<keyword evidence="17" id="KW-1185">Reference proteome</keyword>
<evidence type="ECO:0000256" key="10">
    <source>
        <dbReference type="ARBA" id="ARBA00023157"/>
    </source>
</evidence>
<evidence type="ECO:0000256" key="13">
    <source>
        <dbReference type="RuleBase" id="RU003692"/>
    </source>
</evidence>
<evidence type="ECO:0000256" key="11">
    <source>
        <dbReference type="ARBA" id="ARBA00023284"/>
    </source>
</evidence>
<dbReference type="Pfam" id="PF07992">
    <property type="entry name" value="Pyr_redox_2"/>
    <property type="match status" value="1"/>
</dbReference>
<keyword evidence="11 13" id="KW-0676">Redox-active center</keyword>
<dbReference type="Proteomes" id="UP001501734">
    <property type="component" value="Unassembled WGS sequence"/>
</dbReference>
<dbReference type="InterPro" id="IPR036188">
    <property type="entry name" value="FAD/NAD-bd_sf"/>
</dbReference>
<proteinExistence type="inferred from homology"/>
<evidence type="ECO:0000256" key="8">
    <source>
        <dbReference type="ARBA" id="ARBA00023002"/>
    </source>
</evidence>
<evidence type="ECO:0000259" key="14">
    <source>
        <dbReference type="Pfam" id="PF02852"/>
    </source>
</evidence>
<evidence type="ECO:0000256" key="6">
    <source>
        <dbReference type="ARBA" id="ARBA00022630"/>
    </source>
</evidence>
<dbReference type="PRINTS" id="PR00368">
    <property type="entry name" value="FADPNR"/>
</dbReference>
<dbReference type="InterPro" id="IPR001100">
    <property type="entry name" value="Pyr_nuc-diS_OxRdtase"/>
</dbReference>
<dbReference type="InterPro" id="IPR050151">
    <property type="entry name" value="Class-I_Pyr_Nuc-Dis_Oxidored"/>
</dbReference>
<keyword evidence="9 13" id="KW-0520">NAD</keyword>
<dbReference type="EC" id="1.8.1.4" evidence="3 13"/>
<dbReference type="SUPFAM" id="SSF51905">
    <property type="entry name" value="FAD/NAD(P)-binding domain"/>
    <property type="match status" value="1"/>
</dbReference>
<evidence type="ECO:0000256" key="3">
    <source>
        <dbReference type="ARBA" id="ARBA00012608"/>
    </source>
</evidence>
<keyword evidence="6 13" id="KW-0285">Flavoprotein</keyword>